<keyword evidence="9" id="KW-0443">Lipid metabolism</keyword>
<organism evidence="12 13">
    <name type="scientific">Operophtera brumata</name>
    <name type="common">Winter moth</name>
    <name type="synonym">Phalaena brumata</name>
    <dbReference type="NCBI Taxonomy" id="104452"/>
    <lineage>
        <taxon>Eukaryota</taxon>
        <taxon>Metazoa</taxon>
        <taxon>Ecdysozoa</taxon>
        <taxon>Arthropoda</taxon>
        <taxon>Hexapoda</taxon>
        <taxon>Insecta</taxon>
        <taxon>Pterygota</taxon>
        <taxon>Neoptera</taxon>
        <taxon>Endopterygota</taxon>
        <taxon>Lepidoptera</taxon>
        <taxon>Glossata</taxon>
        <taxon>Ditrysia</taxon>
        <taxon>Geometroidea</taxon>
        <taxon>Geometridae</taxon>
        <taxon>Larentiinae</taxon>
        <taxon>Operophtera</taxon>
    </lineage>
</organism>
<dbReference type="InterPro" id="IPR002123">
    <property type="entry name" value="Plipid/glycerol_acylTrfase"/>
</dbReference>
<evidence type="ECO:0000313" key="13">
    <source>
        <dbReference type="Proteomes" id="UP000037510"/>
    </source>
</evidence>
<feature type="domain" description="Phospholipid/glycerol acyltransferase" evidence="11">
    <location>
        <begin position="512"/>
        <end position="629"/>
    </location>
</feature>
<dbReference type="GO" id="GO:0003841">
    <property type="term" value="F:1-acylglycerol-3-phosphate O-acyltransferase activity"/>
    <property type="evidence" value="ECO:0007669"/>
    <property type="project" value="UniProtKB-UniRule"/>
</dbReference>
<dbReference type="PANTHER" id="PTHR10434:SF11">
    <property type="entry name" value="1-ACYL-SN-GLYCEROL-3-PHOSPHATE ACYLTRANSFERASE"/>
    <property type="match status" value="1"/>
</dbReference>
<proteinExistence type="inferred from homology"/>
<protein>
    <recommendedName>
        <fullName evidence="9">1-acyl-sn-glycerol-3-phosphate acyltransferase</fullName>
        <ecNumber evidence="9">2.3.1.51</ecNumber>
    </recommendedName>
</protein>
<evidence type="ECO:0000313" key="12">
    <source>
        <dbReference type="EMBL" id="KOB71191.1"/>
    </source>
</evidence>
<accession>A0A0L7L7D1</accession>
<dbReference type="SUPFAM" id="SSF69593">
    <property type="entry name" value="Glycerol-3-phosphate (1)-acyltransferase"/>
    <property type="match status" value="1"/>
</dbReference>
<gene>
    <name evidence="12" type="ORF">OBRU01_04737</name>
</gene>
<keyword evidence="13" id="KW-1185">Reference proteome</keyword>
<evidence type="ECO:0000259" key="11">
    <source>
        <dbReference type="SMART" id="SM00563"/>
    </source>
</evidence>
<feature type="transmembrane region" description="Helical" evidence="10">
    <location>
        <begin position="452"/>
        <end position="473"/>
    </location>
</feature>
<dbReference type="SMART" id="SM00563">
    <property type="entry name" value="PlsC"/>
    <property type="match status" value="1"/>
</dbReference>
<dbReference type="CDD" id="cd07989">
    <property type="entry name" value="LPLAT_AGPAT-like"/>
    <property type="match status" value="1"/>
</dbReference>
<dbReference type="Pfam" id="PF01553">
    <property type="entry name" value="Acyltransferase"/>
    <property type="match status" value="1"/>
</dbReference>
<evidence type="ECO:0000256" key="7">
    <source>
        <dbReference type="ARBA" id="ARBA00023136"/>
    </source>
</evidence>
<feature type="transmembrane region" description="Helical" evidence="10">
    <location>
        <begin position="100"/>
        <end position="118"/>
    </location>
</feature>
<dbReference type="EMBL" id="JTDY01002552">
    <property type="protein sequence ID" value="KOB71191.1"/>
    <property type="molecule type" value="Genomic_DNA"/>
</dbReference>
<evidence type="ECO:0000256" key="1">
    <source>
        <dbReference type="ARBA" id="ARBA00004141"/>
    </source>
</evidence>
<keyword evidence="7 10" id="KW-0472">Membrane</keyword>
<dbReference type="AlphaFoldDB" id="A0A0L7L7D1"/>
<feature type="transmembrane region" description="Helical" evidence="10">
    <location>
        <begin position="196"/>
        <end position="218"/>
    </location>
</feature>
<evidence type="ECO:0000256" key="4">
    <source>
        <dbReference type="ARBA" id="ARBA00022679"/>
    </source>
</evidence>
<dbReference type="PANTHER" id="PTHR10434">
    <property type="entry name" value="1-ACYL-SN-GLYCEROL-3-PHOSPHATE ACYLTRANSFERASE"/>
    <property type="match status" value="1"/>
</dbReference>
<feature type="transmembrane region" description="Helical" evidence="10">
    <location>
        <begin position="308"/>
        <end position="341"/>
    </location>
</feature>
<keyword evidence="9" id="KW-0444">Lipid biosynthesis</keyword>
<evidence type="ECO:0000256" key="6">
    <source>
        <dbReference type="ARBA" id="ARBA00022989"/>
    </source>
</evidence>
<comment type="subcellular location">
    <subcellularLocation>
        <location evidence="1">Membrane</location>
        <topology evidence="1">Multi-pass membrane protein</topology>
    </subcellularLocation>
</comment>
<comment type="pathway">
    <text evidence="2">Phospholipid metabolism; CDP-diacylglycerol biosynthesis; CDP-diacylglycerol from sn-glycerol 3-phosphate: step 2/3.</text>
</comment>
<sequence>MEEDDYVDSSWAYLTLCAEPTLYEGLKFARDLIIANVLLRAIIQFVPLPHNVRHSLCLVIGSFLLYYNIGPPFLWTVGLSTAAYMLIILLSFVTRRWRGLLVSISVISFLLLSEVFVLNPKMWQQIRGVQMIAAMKIISVAIELDRNLFKRMLNPVEFGGYILCPANCILGPWISFHSYNQYLEVKFLSRRWLKIIVINLFFAMFFLELSNCVIPWYIDDDMTKWLVAYRDAQAFRMSHYFVSSMSIVSMVSAGFGLTNDCHCELHVTKPYFIEMPRSLVQVVIYWNMPMHHWLKNYVFKACQPYGQFTAIFVTYVISSLLHGFNFQFSAVLLSIGTFSYVEYNLRHKVASALEVCCLANPCSKQCEHKFKKNSFLAVFVNAIFSLITIIHLAYLGVMFEASFAIQESGYSYFHTIIMASSYSYPELFLAGFIFTLPFLYEKSNVFRYYFKFFLYYAYVLLTCTLLLPVVLIYPRDVTNLIVASRFCRYASSIVGIEWELRGLENWDNEQCYIVISNHQSSLDILGMFEMWPRMKRCTVVAKRPLMFTGAFGFGAWLSGLIFIDRLKTDRARRLMREATDKVIQEKTKLWVFPEGARFNKGSIQEFKKGAFYSAIDAQIPIMPVVFSQYYFIDSETKTFEPGMTRDDLETLSEMARQQMIEVFNESSKDLVMQKKIAI</sequence>
<evidence type="ECO:0000256" key="3">
    <source>
        <dbReference type="ARBA" id="ARBA00008655"/>
    </source>
</evidence>
<dbReference type="EC" id="2.3.1.51" evidence="9"/>
<comment type="similarity">
    <text evidence="3 9">Belongs to the 1-acyl-sn-glycerol-3-phosphate acyltransferase family.</text>
</comment>
<evidence type="ECO:0000256" key="8">
    <source>
        <dbReference type="ARBA" id="ARBA00023315"/>
    </source>
</evidence>
<keyword evidence="9" id="KW-0594">Phospholipid biosynthesis</keyword>
<dbReference type="STRING" id="104452.A0A0L7L7D1"/>
<keyword evidence="6 10" id="KW-1133">Transmembrane helix</keyword>
<dbReference type="GO" id="GO:0006654">
    <property type="term" value="P:phosphatidic acid biosynthetic process"/>
    <property type="evidence" value="ECO:0007669"/>
    <property type="project" value="TreeGrafter"/>
</dbReference>
<evidence type="ECO:0000256" key="10">
    <source>
        <dbReference type="SAM" id="Phobius"/>
    </source>
</evidence>
<feature type="transmembrane region" description="Helical" evidence="10">
    <location>
        <begin position="374"/>
        <end position="396"/>
    </location>
</feature>
<keyword evidence="5 10" id="KW-0812">Transmembrane</keyword>
<comment type="caution">
    <text evidence="12">The sequence shown here is derived from an EMBL/GenBank/DDBJ whole genome shotgun (WGS) entry which is preliminary data.</text>
</comment>
<feature type="transmembrane region" description="Helical" evidence="10">
    <location>
        <begin position="158"/>
        <end position="176"/>
    </location>
</feature>
<evidence type="ECO:0000256" key="5">
    <source>
        <dbReference type="ARBA" id="ARBA00022692"/>
    </source>
</evidence>
<name>A0A0L7L7D1_OPEBR</name>
<dbReference type="NCBIfam" id="TIGR00530">
    <property type="entry name" value="AGP_acyltrn"/>
    <property type="match status" value="1"/>
</dbReference>
<dbReference type="Proteomes" id="UP000037510">
    <property type="component" value="Unassembled WGS sequence"/>
</dbReference>
<keyword evidence="8 9" id="KW-0012">Acyltransferase</keyword>
<dbReference type="InterPro" id="IPR004299">
    <property type="entry name" value="MBOAT_fam"/>
</dbReference>
<reference evidence="12 13" key="1">
    <citation type="journal article" date="2015" name="Genome Biol. Evol.">
        <title>The genome of winter moth (Operophtera brumata) provides a genomic perspective on sexual dimorphism and phenology.</title>
        <authorList>
            <person name="Derks M.F."/>
            <person name="Smit S."/>
            <person name="Salis L."/>
            <person name="Schijlen E."/>
            <person name="Bossers A."/>
            <person name="Mateman C."/>
            <person name="Pijl A.S."/>
            <person name="de Ridder D."/>
            <person name="Groenen M.A."/>
            <person name="Visser M.E."/>
            <person name="Megens H.J."/>
        </authorList>
    </citation>
    <scope>NUCLEOTIDE SEQUENCE [LARGE SCALE GENOMIC DNA]</scope>
    <source>
        <strain evidence="12">WM2013NL</strain>
        <tissue evidence="12">Head and thorax</tissue>
    </source>
</reference>
<keyword evidence="4 9" id="KW-0808">Transferase</keyword>
<dbReference type="Pfam" id="PF03062">
    <property type="entry name" value="MBOAT"/>
    <property type="match status" value="1"/>
</dbReference>
<feature type="transmembrane region" description="Helical" evidence="10">
    <location>
        <begin position="73"/>
        <end position="93"/>
    </location>
</feature>
<evidence type="ECO:0000256" key="2">
    <source>
        <dbReference type="ARBA" id="ARBA00004728"/>
    </source>
</evidence>
<comment type="catalytic activity">
    <reaction evidence="9">
        <text>a 1-acyl-sn-glycero-3-phosphate + an acyl-CoA = a 1,2-diacyl-sn-glycero-3-phosphate + CoA</text>
        <dbReference type="Rhea" id="RHEA:19709"/>
        <dbReference type="ChEBI" id="CHEBI:57287"/>
        <dbReference type="ChEBI" id="CHEBI:57970"/>
        <dbReference type="ChEBI" id="CHEBI:58342"/>
        <dbReference type="ChEBI" id="CHEBI:58608"/>
        <dbReference type="EC" id="2.3.1.51"/>
    </reaction>
</comment>
<keyword evidence="9" id="KW-1208">Phospholipid metabolism</keyword>
<evidence type="ECO:0000256" key="9">
    <source>
        <dbReference type="RuleBase" id="RU361267"/>
    </source>
</evidence>
<feature type="transmembrane region" description="Helical" evidence="10">
    <location>
        <begin position="416"/>
        <end position="440"/>
    </location>
</feature>
<comment type="domain">
    <text evidence="9">The HXXXXD motif is essential for acyltransferase activity and may constitute the binding site for the phosphate moiety of the glycerol-3-phosphate.</text>
</comment>
<dbReference type="InterPro" id="IPR004552">
    <property type="entry name" value="AGP_acyltrans"/>
</dbReference>
<dbReference type="GO" id="GO:0016020">
    <property type="term" value="C:membrane"/>
    <property type="evidence" value="ECO:0007669"/>
    <property type="project" value="UniProtKB-SubCell"/>
</dbReference>
<feature type="transmembrane region" description="Helical" evidence="10">
    <location>
        <begin position="544"/>
        <end position="563"/>
    </location>
</feature>
<dbReference type="GO" id="GO:0005783">
    <property type="term" value="C:endoplasmic reticulum"/>
    <property type="evidence" value="ECO:0007669"/>
    <property type="project" value="TreeGrafter"/>
</dbReference>